<keyword evidence="1" id="KW-0285">Flavoprotein</keyword>
<dbReference type="InterPro" id="IPR004136">
    <property type="entry name" value="NMO"/>
</dbReference>
<name>X0ZF15_9ZZZZ</name>
<dbReference type="Gene3D" id="3.20.20.70">
    <property type="entry name" value="Aldolase class I"/>
    <property type="match status" value="1"/>
</dbReference>
<dbReference type="PANTHER" id="PTHR32332:SF20">
    <property type="entry name" value="2-NITROPROPANE DIOXYGENASE-LIKE PROTEIN"/>
    <property type="match status" value="1"/>
</dbReference>
<organism evidence="4">
    <name type="scientific">marine sediment metagenome</name>
    <dbReference type="NCBI Taxonomy" id="412755"/>
    <lineage>
        <taxon>unclassified sequences</taxon>
        <taxon>metagenomes</taxon>
        <taxon>ecological metagenomes</taxon>
    </lineage>
</organism>
<dbReference type="EMBL" id="BART01006171">
    <property type="protein sequence ID" value="GAG58918.1"/>
    <property type="molecule type" value="Genomic_DNA"/>
</dbReference>
<dbReference type="PANTHER" id="PTHR32332">
    <property type="entry name" value="2-NITROPROPANE DIOXYGENASE"/>
    <property type="match status" value="1"/>
</dbReference>
<sequence length="195" mass="21102">MVIKTNITEMFGIKHPIISAPMGPFYTKDLAVAVSEAGGLGVLSNTGLISEYEAGRNPVDIMKDNMKYVVEHTDKPFGFNILASRIAPSASALAKDIPKFIMENPKIRDQCIYAVTSAGSSKLLPASKTFQNLREVSNIKHFHVAPALWLADKCVASGVDGLVITGNEGGGHQSYERVTSLVLLQQVTQKYPDIP</sequence>
<dbReference type="GO" id="GO:0018580">
    <property type="term" value="F:nitronate monooxygenase activity"/>
    <property type="evidence" value="ECO:0007669"/>
    <property type="project" value="InterPro"/>
</dbReference>
<dbReference type="InterPro" id="IPR013785">
    <property type="entry name" value="Aldolase_TIM"/>
</dbReference>
<proteinExistence type="predicted"/>
<dbReference type="AlphaFoldDB" id="X0ZF15"/>
<gene>
    <name evidence="4" type="ORF">S01H4_14054</name>
</gene>
<comment type="caution">
    <text evidence="4">The sequence shown here is derived from an EMBL/GenBank/DDBJ whole genome shotgun (WGS) entry which is preliminary data.</text>
</comment>
<dbReference type="Pfam" id="PF03060">
    <property type="entry name" value="NMO"/>
    <property type="match status" value="1"/>
</dbReference>
<keyword evidence="2" id="KW-0288">FMN</keyword>
<evidence type="ECO:0000256" key="1">
    <source>
        <dbReference type="ARBA" id="ARBA00022630"/>
    </source>
</evidence>
<protein>
    <submittedName>
        <fullName evidence="4">Uncharacterized protein</fullName>
    </submittedName>
</protein>
<keyword evidence="3" id="KW-0560">Oxidoreductase</keyword>
<evidence type="ECO:0000256" key="3">
    <source>
        <dbReference type="ARBA" id="ARBA00023002"/>
    </source>
</evidence>
<dbReference type="SUPFAM" id="SSF51412">
    <property type="entry name" value="Inosine monophosphate dehydrogenase (IMPDH)"/>
    <property type="match status" value="1"/>
</dbReference>
<evidence type="ECO:0000256" key="2">
    <source>
        <dbReference type="ARBA" id="ARBA00022643"/>
    </source>
</evidence>
<feature type="non-terminal residue" evidence="4">
    <location>
        <position position="195"/>
    </location>
</feature>
<dbReference type="CDD" id="cd04730">
    <property type="entry name" value="NPD_like"/>
    <property type="match status" value="1"/>
</dbReference>
<accession>X0ZF15</accession>
<evidence type="ECO:0000313" key="4">
    <source>
        <dbReference type="EMBL" id="GAG58918.1"/>
    </source>
</evidence>
<reference evidence="4" key="1">
    <citation type="journal article" date="2014" name="Front. Microbiol.">
        <title>High frequency of phylogenetically diverse reductive dehalogenase-homologous genes in deep subseafloor sedimentary metagenomes.</title>
        <authorList>
            <person name="Kawai M."/>
            <person name="Futagami T."/>
            <person name="Toyoda A."/>
            <person name="Takaki Y."/>
            <person name="Nishi S."/>
            <person name="Hori S."/>
            <person name="Arai W."/>
            <person name="Tsubouchi T."/>
            <person name="Morono Y."/>
            <person name="Uchiyama I."/>
            <person name="Ito T."/>
            <person name="Fujiyama A."/>
            <person name="Inagaki F."/>
            <person name="Takami H."/>
        </authorList>
    </citation>
    <scope>NUCLEOTIDE SEQUENCE</scope>
    <source>
        <strain evidence="4">Expedition CK06-06</strain>
    </source>
</reference>